<evidence type="ECO:0000313" key="2">
    <source>
        <dbReference type="EMBL" id="MEI4801731.1"/>
    </source>
</evidence>
<name>A0ABU8FGB8_9BACI</name>
<sequence length="91" mass="10044">MFLSLGAVTNNVYAETNEPSLSEQQIQFEAKQDAFRHAHWNEHMAHRIGQGLAAEFATAHESTSSGNDKVKLPSVGVFFIPHLSSLFLSES</sequence>
<reference evidence="2 3" key="1">
    <citation type="submission" date="2024-01" db="EMBL/GenBank/DDBJ databases">
        <title>Seven novel Bacillus-like species.</title>
        <authorList>
            <person name="Liu G."/>
        </authorList>
    </citation>
    <scope>NUCLEOTIDE SEQUENCE [LARGE SCALE GENOMIC DNA]</scope>
    <source>
        <strain evidence="2 3">FJAT-51639</strain>
    </source>
</reference>
<feature type="domain" description="DUF6973" evidence="1">
    <location>
        <begin position="24"/>
        <end position="67"/>
    </location>
</feature>
<proteinExistence type="predicted"/>
<gene>
    <name evidence="2" type="ORF">WAZ07_10390</name>
</gene>
<dbReference type="InterPro" id="IPR054246">
    <property type="entry name" value="DUF6973"/>
</dbReference>
<organism evidence="2 3">
    <name type="scientific">Bacillus bruguierae</name>
    <dbReference type="NCBI Taxonomy" id="3127667"/>
    <lineage>
        <taxon>Bacteria</taxon>
        <taxon>Bacillati</taxon>
        <taxon>Bacillota</taxon>
        <taxon>Bacilli</taxon>
        <taxon>Bacillales</taxon>
        <taxon>Bacillaceae</taxon>
        <taxon>Bacillus</taxon>
    </lineage>
</organism>
<dbReference type="RefSeq" id="WP_336472385.1">
    <property type="nucleotide sequence ID" value="NZ_JBAWSX010000005.1"/>
</dbReference>
<dbReference type="Pfam" id="PF22322">
    <property type="entry name" value="DUF6973"/>
    <property type="match status" value="1"/>
</dbReference>
<evidence type="ECO:0000259" key="1">
    <source>
        <dbReference type="Pfam" id="PF22322"/>
    </source>
</evidence>
<comment type="caution">
    <text evidence="2">The sequence shown here is derived from an EMBL/GenBank/DDBJ whole genome shotgun (WGS) entry which is preliminary data.</text>
</comment>
<evidence type="ECO:0000313" key="3">
    <source>
        <dbReference type="Proteomes" id="UP001372526"/>
    </source>
</evidence>
<keyword evidence="3" id="KW-1185">Reference proteome</keyword>
<accession>A0ABU8FGB8</accession>
<dbReference type="Proteomes" id="UP001372526">
    <property type="component" value="Unassembled WGS sequence"/>
</dbReference>
<protein>
    <recommendedName>
        <fullName evidence="1">DUF6973 domain-containing protein</fullName>
    </recommendedName>
</protein>
<dbReference type="EMBL" id="JBAWSX010000005">
    <property type="protein sequence ID" value="MEI4801731.1"/>
    <property type="molecule type" value="Genomic_DNA"/>
</dbReference>